<dbReference type="FunFam" id="3.30.572.10:FF:000013">
    <property type="entry name" value="Thymidylate synthase"/>
    <property type="match status" value="1"/>
</dbReference>
<dbReference type="InterPro" id="IPR020940">
    <property type="entry name" value="Thymidylate_synthase_AS"/>
</dbReference>
<dbReference type="EMBL" id="MN739314">
    <property type="protein sequence ID" value="QHS98326.1"/>
    <property type="molecule type" value="Genomic_DNA"/>
</dbReference>
<dbReference type="GO" id="GO:0005739">
    <property type="term" value="C:mitochondrion"/>
    <property type="evidence" value="ECO:0007669"/>
    <property type="project" value="TreeGrafter"/>
</dbReference>
<dbReference type="InterPro" id="IPR023451">
    <property type="entry name" value="Thymidate_synth/dCMP_Mease_dom"/>
</dbReference>
<dbReference type="NCBIfam" id="TIGR03284">
    <property type="entry name" value="thym_sym"/>
    <property type="match status" value="1"/>
</dbReference>
<dbReference type="Pfam" id="PF00303">
    <property type="entry name" value="Thymidylat_synt"/>
    <property type="match status" value="1"/>
</dbReference>
<dbReference type="AlphaFoldDB" id="A0A6C0C1U0"/>
<evidence type="ECO:0000259" key="5">
    <source>
        <dbReference type="Pfam" id="PF00303"/>
    </source>
</evidence>
<keyword evidence="4" id="KW-0545">Nucleotide biosynthesis</keyword>
<feature type="domain" description="Thymidylate synthase/dCMP hydroxymethylase" evidence="5">
    <location>
        <begin position="5"/>
        <end position="289"/>
    </location>
</feature>
<evidence type="ECO:0000256" key="3">
    <source>
        <dbReference type="ARBA" id="ARBA00022679"/>
    </source>
</evidence>
<organism evidence="6">
    <name type="scientific">viral metagenome</name>
    <dbReference type="NCBI Taxonomy" id="1070528"/>
    <lineage>
        <taxon>unclassified sequences</taxon>
        <taxon>metagenomes</taxon>
        <taxon>organismal metagenomes</taxon>
    </lineage>
</organism>
<dbReference type="EC" id="2.1.1.45" evidence="1"/>
<dbReference type="GO" id="GO:0032259">
    <property type="term" value="P:methylation"/>
    <property type="evidence" value="ECO:0007669"/>
    <property type="project" value="UniProtKB-KW"/>
</dbReference>
<dbReference type="InterPro" id="IPR000398">
    <property type="entry name" value="Thymidylate_synthase"/>
</dbReference>
<protein>
    <recommendedName>
        <fullName evidence="1">thymidylate synthase</fullName>
        <ecNumber evidence="1">2.1.1.45</ecNumber>
    </recommendedName>
</protein>
<dbReference type="InterPro" id="IPR045097">
    <property type="entry name" value="Thymidate_synth/dCMP_Mease"/>
</dbReference>
<dbReference type="GO" id="GO:0004799">
    <property type="term" value="F:thymidylate synthase activity"/>
    <property type="evidence" value="ECO:0007669"/>
    <property type="project" value="UniProtKB-EC"/>
</dbReference>
<keyword evidence="3" id="KW-0808">Transferase</keyword>
<reference evidence="6" key="1">
    <citation type="journal article" date="2020" name="Nature">
        <title>Giant virus diversity and host interactions through global metagenomics.</title>
        <authorList>
            <person name="Schulz F."/>
            <person name="Roux S."/>
            <person name="Paez-Espino D."/>
            <person name="Jungbluth S."/>
            <person name="Walsh D.A."/>
            <person name="Denef V.J."/>
            <person name="McMahon K.D."/>
            <person name="Konstantinidis K.T."/>
            <person name="Eloe-Fadrosh E.A."/>
            <person name="Kyrpides N.C."/>
            <person name="Woyke T."/>
        </authorList>
    </citation>
    <scope>NUCLEOTIDE SEQUENCE</scope>
    <source>
        <strain evidence="6">GVMAG-M-3300020182-84</strain>
    </source>
</reference>
<evidence type="ECO:0000256" key="1">
    <source>
        <dbReference type="ARBA" id="ARBA00011947"/>
    </source>
</evidence>
<dbReference type="SUPFAM" id="SSF55831">
    <property type="entry name" value="Thymidylate synthase/dCMP hydroxymethylase"/>
    <property type="match status" value="1"/>
</dbReference>
<dbReference type="CDD" id="cd00351">
    <property type="entry name" value="TS_Pyrimidine_HMase"/>
    <property type="match status" value="1"/>
</dbReference>
<dbReference type="PRINTS" id="PR00108">
    <property type="entry name" value="THYMDSNTHASE"/>
</dbReference>
<dbReference type="PANTHER" id="PTHR11548">
    <property type="entry name" value="THYMIDYLATE SYNTHASE 1"/>
    <property type="match status" value="1"/>
</dbReference>
<dbReference type="PANTHER" id="PTHR11548:SF1">
    <property type="entry name" value="THYMIDYLATE SYNTHASE 1"/>
    <property type="match status" value="1"/>
</dbReference>
<proteinExistence type="inferred from homology"/>
<dbReference type="Gene3D" id="3.30.572.10">
    <property type="entry name" value="Thymidylate synthase/dCMP hydroxymethylase domain"/>
    <property type="match status" value="1"/>
</dbReference>
<dbReference type="GO" id="GO:0006231">
    <property type="term" value="P:dTMP biosynthetic process"/>
    <property type="evidence" value="ECO:0007669"/>
    <property type="project" value="InterPro"/>
</dbReference>
<dbReference type="GO" id="GO:0005829">
    <property type="term" value="C:cytosol"/>
    <property type="evidence" value="ECO:0007669"/>
    <property type="project" value="TreeGrafter"/>
</dbReference>
<sequence length="290" mass="33857">MHEEEQYLNLIREILNNGTFENTRNGKCKTIFGNSMKFSLKDGIIPLLTTKKVAWKTCFKELIWFINGHTNNDILKEQKVNIWNANASKEFLESRNLSYEEGDLGPVYGHQWRHFNAPYTDRNTDYTHQGIDQLQNIINDLKNEKTQTSRRLIVSAWNPQQIDEMALPPCHVLMQFHVREHKYLSCSLYQRSGDVGLGVPFNIASYSFLTHILAKHCELEADTFVYFLGNAHIYDEHIPSLEKQLQNEPKTFPRIFVNNKHSNINDYTLDDLQFITPYCHCDPIKMNMVA</sequence>
<evidence type="ECO:0000256" key="2">
    <source>
        <dbReference type="ARBA" id="ARBA00022603"/>
    </source>
</evidence>
<evidence type="ECO:0000313" key="6">
    <source>
        <dbReference type="EMBL" id="QHS98326.1"/>
    </source>
</evidence>
<name>A0A6C0C1U0_9ZZZZ</name>
<evidence type="ECO:0000256" key="4">
    <source>
        <dbReference type="ARBA" id="ARBA00022727"/>
    </source>
</evidence>
<dbReference type="HAMAP" id="MF_00008">
    <property type="entry name" value="Thymidy_synth_bact"/>
    <property type="match status" value="1"/>
</dbReference>
<accession>A0A6C0C1U0</accession>
<dbReference type="InterPro" id="IPR036926">
    <property type="entry name" value="Thymidate_synth/dCMP_Mease_sf"/>
</dbReference>
<keyword evidence="2" id="KW-0489">Methyltransferase</keyword>
<dbReference type="PROSITE" id="PS00091">
    <property type="entry name" value="THYMIDYLATE_SYNTHASE"/>
    <property type="match status" value="1"/>
</dbReference>